<evidence type="ECO:0000256" key="3">
    <source>
        <dbReference type="ARBA" id="ARBA00023043"/>
    </source>
</evidence>
<dbReference type="SUPFAM" id="SSF52047">
    <property type="entry name" value="RNI-like"/>
    <property type="match status" value="1"/>
</dbReference>
<evidence type="ECO:0000256" key="1">
    <source>
        <dbReference type="ARBA" id="ARBA00004123"/>
    </source>
</evidence>
<dbReference type="PANTHER" id="PTHR46358">
    <property type="entry name" value="TONSOKU-LIKE PROTEIN"/>
    <property type="match status" value="1"/>
</dbReference>
<keyword evidence="6" id="KW-1185">Reference proteome</keyword>
<dbReference type="InterPro" id="IPR011990">
    <property type="entry name" value="TPR-like_helical_dom_sf"/>
</dbReference>
<gene>
    <name evidence="5" type="ORF">MFLAVUS_001956</name>
</gene>
<protein>
    <submittedName>
        <fullName evidence="5">Uncharacterized protein</fullName>
    </submittedName>
</protein>
<dbReference type="PANTHER" id="PTHR46358:SF1">
    <property type="entry name" value="TONSOKU-LIKE PROTEIN"/>
    <property type="match status" value="1"/>
</dbReference>
<name>A0ABP9YNY3_9FUNG</name>
<dbReference type="InterPro" id="IPR001611">
    <property type="entry name" value="Leu-rich_rpt"/>
</dbReference>
<evidence type="ECO:0000256" key="2">
    <source>
        <dbReference type="ARBA" id="ARBA00022737"/>
    </source>
</evidence>
<dbReference type="Gene3D" id="1.25.40.10">
    <property type="entry name" value="Tetratricopeptide repeat domain"/>
    <property type="match status" value="1"/>
</dbReference>
<keyword evidence="4" id="KW-0539">Nucleus</keyword>
<evidence type="ECO:0000256" key="4">
    <source>
        <dbReference type="ARBA" id="ARBA00023242"/>
    </source>
</evidence>
<reference evidence="5 6" key="1">
    <citation type="submission" date="2024-04" db="EMBL/GenBank/DDBJ databases">
        <title>genome sequences of Mucor flavus KT1a and Helicostylum pulchrum KT1b strains isolated from the surface of a dry-aged beef.</title>
        <authorList>
            <person name="Toyotome T."/>
            <person name="Hosono M."/>
            <person name="Torimaru M."/>
            <person name="Fukuda K."/>
            <person name="Mikami N."/>
        </authorList>
    </citation>
    <scope>NUCLEOTIDE SEQUENCE [LARGE SCALE GENOMIC DNA]</scope>
    <source>
        <strain evidence="5 6">KT1a</strain>
    </source>
</reference>
<organism evidence="5 6">
    <name type="scientific">Mucor flavus</name>
    <dbReference type="NCBI Taxonomy" id="439312"/>
    <lineage>
        <taxon>Eukaryota</taxon>
        <taxon>Fungi</taxon>
        <taxon>Fungi incertae sedis</taxon>
        <taxon>Mucoromycota</taxon>
        <taxon>Mucoromycotina</taxon>
        <taxon>Mucoromycetes</taxon>
        <taxon>Mucorales</taxon>
        <taxon>Mucorineae</taxon>
        <taxon>Mucoraceae</taxon>
        <taxon>Mucor</taxon>
    </lineage>
</organism>
<keyword evidence="3" id="KW-0040">ANK repeat</keyword>
<evidence type="ECO:0000313" key="6">
    <source>
        <dbReference type="Proteomes" id="UP001473302"/>
    </source>
</evidence>
<accession>A0ABP9YNY3</accession>
<dbReference type="SMART" id="SM00368">
    <property type="entry name" value="LRR_RI"/>
    <property type="match status" value="3"/>
</dbReference>
<dbReference type="InterPro" id="IPR032675">
    <property type="entry name" value="LRR_dom_sf"/>
</dbReference>
<comment type="caution">
    <text evidence="5">The sequence shown here is derived from an EMBL/GenBank/DDBJ whole genome shotgun (WGS) entry which is preliminary data.</text>
</comment>
<keyword evidence="2" id="KW-0677">Repeat</keyword>
<dbReference type="InterPro" id="IPR052311">
    <property type="entry name" value="MMS22L-TONSL_complex_comp"/>
</dbReference>
<evidence type="ECO:0000313" key="5">
    <source>
        <dbReference type="EMBL" id="GAA5808565.1"/>
    </source>
</evidence>
<dbReference type="Proteomes" id="UP001473302">
    <property type="component" value="Unassembled WGS sequence"/>
</dbReference>
<dbReference type="Pfam" id="PF13516">
    <property type="entry name" value="LRR_6"/>
    <property type="match status" value="3"/>
</dbReference>
<sequence length="900" mass="103599">MGKKVTYGIEYAKKPNIAKVVKEHIQKYRTLLFENRSTKAAETVVNITEWVLDVSDEVDDPGDEEIQQYLAYVIKHSINAVKLLGPEEHFGLLSRAHDNMCQCYLKLHIYSSAIRHGLITINLFNQYPTPHTKSHLQNAYKIIGDIYFTKSLNQLESRYSDFQNAHEYYLLEKQVIDTMDLNDIEEAEPDDLKKLKQSSHFNLGVMESKVPTLYTDAEKNLKEAVTLARKLKDSVGERTAWWELSNLYKRAGKDDNRSAMNFLLYLEEYDECFRFYEQNIESISPAYIKQCNDIRKMAETLKSAKEELAQLTDAEYGSGPTTTILLGYIRILNDYKLYRLVIKKVDECLPLLLAASDYSSLIHAEYLKYKSIALWKLRESTKNVYIKATDELLTFIEASLTAKRLDQFSLTIEILKLRVEVFKFYEKRIQRDSCKKLLAETIEEEKKLRESFLKDSNTLIDSGISDRITPLPYRLISKTLIVMVHTYIPIKLSIRYDVMPRNVKHVISDITKKCWLDHGVEKLVLKIVHKTPLQLYHNAALRLGRDQVNAVKLRLFKQNSTHMILDNLNLAFDQKDLIKPLLQHSTLLQVLDLSSNCLDDQDLKLLLSVTCKSLTELNLRNNLLTVECLSSILPFPHLRVLDLSYNALGPGILQRLPYLLEKLPSLKEIKLSSTHLGDFIKLDPDVKEAYITYTMTSDNRSSLKLDLSNNHFYKDMLCSWTTLWINLSRTTRLYLSNISSDTKWNNFQLLSDLPNLSDLIFSFSSKRSLYLCGIKQLITLKSNLNHLDLSCCDLTAEHVETISQTLKESTTRLGKLTLHCNPRIGDKAVLQSKINMLDISNCGVTNKCLPELVQWTHYVQAIDWSGNNLVLGDLEMERINKSANVKSEKAMPDNLPDTPF</sequence>
<dbReference type="EMBL" id="BAABUK010000003">
    <property type="protein sequence ID" value="GAA5808565.1"/>
    <property type="molecule type" value="Genomic_DNA"/>
</dbReference>
<proteinExistence type="predicted"/>
<comment type="subcellular location">
    <subcellularLocation>
        <location evidence="1">Nucleus</location>
    </subcellularLocation>
</comment>
<dbReference type="Gene3D" id="3.80.10.10">
    <property type="entry name" value="Ribonuclease Inhibitor"/>
    <property type="match status" value="2"/>
</dbReference>